<evidence type="ECO:0000313" key="2">
    <source>
        <dbReference type="EMBL" id="EJK49513.1"/>
    </source>
</evidence>
<gene>
    <name evidence="2" type="ORF">THAOC_31606</name>
</gene>
<keyword evidence="3" id="KW-1185">Reference proteome</keyword>
<accession>K0R7R4</accession>
<dbReference type="AlphaFoldDB" id="K0R7R4"/>
<dbReference type="InterPro" id="IPR015943">
    <property type="entry name" value="WD40/YVTN_repeat-like_dom_sf"/>
</dbReference>
<evidence type="ECO:0000256" key="1">
    <source>
        <dbReference type="SAM" id="MobiDB-lite"/>
    </source>
</evidence>
<comment type="caution">
    <text evidence="2">The sequence shown here is derived from an EMBL/GenBank/DDBJ whole genome shotgun (WGS) entry which is preliminary data.</text>
</comment>
<reference evidence="2 3" key="1">
    <citation type="journal article" date="2012" name="Genome Biol.">
        <title>Genome and low-iron response of an oceanic diatom adapted to chronic iron limitation.</title>
        <authorList>
            <person name="Lommer M."/>
            <person name="Specht M."/>
            <person name="Roy A.S."/>
            <person name="Kraemer L."/>
            <person name="Andreson R."/>
            <person name="Gutowska M.A."/>
            <person name="Wolf J."/>
            <person name="Bergner S.V."/>
            <person name="Schilhabel M.B."/>
            <person name="Klostermeier U.C."/>
            <person name="Beiko R.G."/>
            <person name="Rosenstiel P."/>
            <person name="Hippler M."/>
            <person name="Laroche J."/>
        </authorList>
    </citation>
    <scope>NUCLEOTIDE SEQUENCE [LARGE SCALE GENOMIC DNA]</scope>
    <source>
        <strain evidence="2 3">CCMP1005</strain>
    </source>
</reference>
<dbReference type="EMBL" id="AGNL01044706">
    <property type="protein sequence ID" value="EJK49513.1"/>
    <property type="molecule type" value="Genomic_DNA"/>
</dbReference>
<dbReference type="SUPFAM" id="SSF75011">
    <property type="entry name" value="3-carboxy-cis,cis-mucoante lactonizing enzyme"/>
    <property type="match status" value="1"/>
</dbReference>
<protein>
    <submittedName>
        <fullName evidence="2">Uncharacterized protein</fullName>
    </submittedName>
</protein>
<dbReference type="Gene3D" id="2.130.10.10">
    <property type="entry name" value="YVTN repeat-like/Quinoprotein amine dehydrogenase"/>
    <property type="match status" value="2"/>
</dbReference>
<dbReference type="OrthoDB" id="10006285at2759"/>
<organism evidence="2 3">
    <name type="scientific">Thalassiosira oceanica</name>
    <name type="common">Marine diatom</name>
    <dbReference type="NCBI Taxonomy" id="159749"/>
    <lineage>
        <taxon>Eukaryota</taxon>
        <taxon>Sar</taxon>
        <taxon>Stramenopiles</taxon>
        <taxon>Ochrophyta</taxon>
        <taxon>Bacillariophyta</taxon>
        <taxon>Coscinodiscophyceae</taxon>
        <taxon>Thalassiosirophycidae</taxon>
        <taxon>Thalassiosirales</taxon>
        <taxon>Thalassiosiraceae</taxon>
        <taxon>Thalassiosira</taxon>
    </lineage>
</organism>
<feature type="region of interest" description="Disordered" evidence="1">
    <location>
        <begin position="175"/>
        <end position="196"/>
    </location>
</feature>
<evidence type="ECO:0000313" key="3">
    <source>
        <dbReference type="Proteomes" id="UP000266841"/>
    </source>
</evidence>
<proteinExistence type="predicted"/>
<dbReference type="Proteomes" id="UP000266841">
    <property type="component" value="Unassembled WGS sequence"/>
</dbReference>
<name>K0R7R4_THAOC</name>
<sequence length="619" mass="65464">MEEVSMHIFDVLQRVVSFTAGAIASAMLRRWDGTGGQATHTPTFAHLTITHSHLCTHLILGANVGSPEMANLVMISPWDRAPLDGAPLLTIVDGGGTQERVVVRREEPGDGDLWHSETQFSAHHCCLSSLTKHHVAGLLAGFFTGRSTYRKRSSVSSGNNVAALNAVVGNAAASSAGAAGRRSKSSKSPCSTQQSEPAFSTVYTMTNQPNNEILIYKRNVNTGKLSFVKRVATEGAGTNLISPGGGPNPVDDPLASTGSIIVTGEGSQKCLLAVNSASNSVSSFQIKSATELELVDTYDTGDFPVSIAERKGLVYVLGVEGSGSIAGFTLLPFTCELSSLRFELVLNQDVPGPGFVDPPVLTASPAQVGFTPENNLLVTIKQNGGGDPDPDMQAGSLNVYRIDDDLTLTDLDQTSLTTNGLGTVPFSFTFDDDGNLLLLEVIGADGSFDGGGQLDVIANVDDLNGENPTFQNGNLLSEANADSVATCWVKYNPKTSCVYATNNIGNSISSFHLSETKEVTLVSNEAALLNAPLDMVLSPDFQYLYALSTGHTDGSEQPQIFVYEMQCDCGLKIVQNIEDGLPDEDTRAAENTGYIMNASGSLVNGIAGLALYEESAQRY</sequence>